<feature type="domain" description="Lantibiotic dehydratase N-terminal" evidence="1">
    <location>
        <begin position="92"/>
        <end position="662"/>
    </location>
</feature>
<proteinExistence type="predicted"/>
<keyword evidence="3" id="KW-1185">Reference proteome</keyword>
<dbReference type="Proteomes" id="UP000240317">
    <property type="component" value="Unassembled WGS sequence"/>
</dbReference>
<sequence length="703" mass="75395">MRVRRALSARALAPGGFVGQAPRNPLFPFQRSPVPPIAAPPTALPAHPTLQLDAEFLYRVPLAPAALFDALRRATTLDDTLAVLGAWPLGPEALLVASPTLARECERPVRRAKTARHLTRSLHRYLSRASTRSVPFGLFAAVGAGVCSETAPPEAPSLHVEASALTGPVHAARPALEGALPAGLQVMLNPTAALRPEGVRWQPVTGGPERQAPLGGALWTLLARCQAPQPLRTLRPHLSGDLLRALLEADLLLSELHPYLSADPAHETRLRALGAPDPAPVRRAYRSAQSSAARMAVLREALGARGQDGEVQRALSVDAALSGRAALPPQVLNELRGGLLALRVSPEAAPEPVPWRAFVTALRAQAGDGRLPLREAVALFEALPSPGAPPAPWAGWPALLERSGPVLTLTDALLAALPDTAPPWTQPFDLLAWVLAPDHAALSRGQYTLALLGGSTPDPGQSTARLRAAHPNLPGPRLHAPAHTLPTALCLQHPHALANDTARCRPDSALELHVPGHPAVPAARRVNLTDLEVGVHQGRPELWCAQRGRPLHLTLPTLTRADGLGPAAQFLAALALYGRTPPRWRWGPLAGRAFLPRVVRGRCVLSAAHWRFPEWWREGRDLSDDTLRRWLCDVDAPVLVRVGRGDRQLTLDWQHAGHRDLIRAEWRAGAAGVSEALATPDQAWFAGPSGERHLFEGVFTVRP</sequence>
<reference evidence="2 3" key="1">
    <citation type="submission" date="2018-03" db="EMBL/GenBank/DDBJ databases">
        <title>Draft genome of Deinococcus sp. OD32.</title>
        <authorList>
            <person name="Wang X.-P."/>
            <person name="Du Z.-J."/>
        </authorList>
    </citation>
    <scope>NUCLEOTIDE SEQUENCE [LARGE SCALE GENOMIC DNA]</scope>
    <source>
        <strain evidence="2 3">OD32</strain>
    </source>
</reference>
<protein>
    <recommendedName>
        <fullName evidence="1">Lantibiotic dehydratase N-terminal domain-containing protein</fullName>
    </recommendedName>
</protein>
<evidence type="ECO:0000259" key="1">
    <source>
        <dbReference type="Pfam" id="PF04738"/>
    </source>
</evidence>
<dbReference type="InterPro" id="IPR006827">
    <property type="entry name" value="Lant_deHydtase_N"/>
</dbReference>
<evidence type="ECO:0000313" key="2">
    <source>
        <dbReference type="EMBL" id="PTA68535.1"/>
    </source>
</evidence>
<dbReference type="Pfam" id="PF04738">
    <property type="entry name" value="Lant_dehydr_N"/>
    <property type="match status" value="1"/>
</dbReference>
<dbReference type="AlphaFoldDB" id="A0A2T3W9G5"/>
<name>A0A2T3W9G5_9DEIO</name>
<evidence type="ECO:0000313" key="3">
    <source>
        <dbReference type="Proteomes" id="UP000240317"/>
    </source>
</evidence>
<gene>
    <name evidence="2" type="ORF">C8263_06985</name>
</gene>
<comment type="caution">
    <text evidence="2">The sequence shown here is derived from an EMBL/GenBank/DDBJ whole genome shotgun (WGS) entry which is preliminary data.</text>
</comment>
<dbReference type="EMBL" id="PYSV01000005">
    <property type="protein sequence ID" value="PTA68535.1"/>
    <property type="molecule type" value="Genomic_DNA"/>
</dbReference>
<organism evidence="2 3">
    <name type="scientific">Deinococcus arcticus</name>
    <dbReference type="NCBI Taxonomy" id="2136176"/>
    <lineage>
        <taxon>Bacteria</taxon>
        <taxon>Thermotogati</taxon>
        <taxon>Deinococcota</taxon>
        <taxon>Deinococci</taxon>
        <taxon>Deinococcales</taxon>
        <taxon>Deinococcaceae</taxon>
        <taxon>Deinococcus</taxon>
    </lineage>
</organism>
<accession>A0A2T3W9G5</accession>